<feature type="domain" description="DUF8198" evidence="1">
    <location>
        <begin position="29"/>
        <end position="242"/>
    </location>
</feature>
<gene>
    <name evidence="2" type="ORF">DOQ08_01857</name>
</gene>
<reference evidence="2 3" key="1">
    <citation type="submission" date="2018-08" db="EMBL/GenBank/DDBJ databases">
        <title>Whole Genome Sequence of the Moderate Halophilic Marine Bacterium Marinobacter litoralis Sw-45.</title>
        <authorList>
            <person name="Musa H."/>
        </authorList>
    </citation>
    <scope>NUCLEOTIDE SEQUENCE [LARGE SCALE GENOMIC DNA]</scope>
    <source>
        <strain evidence="2 3">Sw-45</strain>
    </source>
</reference>
<dbReference type="Proteomes" id="UP000265903">
    <property type="component" value="Unassembled WGS sequence"/>
</dbReference>
<name>A0A3M2RH57_9GAMM</name>
<dbReference type="EMBL" id="QMDL01000002">
    <property type="protein sequence ID" value="RMJ04534.1"/>
    <property type="molecule type" value="Genomic_DNA"/>
</dbReference>
<accession>A0A3M2RH57</accession>
<evidence type="ECO:0000313" key="2">
    <source>
        <dbReference type="EMBL" id="RMJ04534.1"/>
    </source>
</evidence>
<dbReference type="InterPro" id="IPR058063">
    <property type="entry name" value="FFLEE_fam"/>
</dbReference>
<keyword evidence="3" id="KW-1185">Reference proteome</keyword>
<dbReference type="InterPro" id="IPR058511">
    <property type="entry name" value="DUF8198"/>
</dbReference>
<evidence type="ECO:0000313" key="3">
    <source>
        <dbReference type="Proteomes" id="UP000265903"/>
    </source>
</evidence>
<dbReference type="RefSeq" id="WP_114334599.1">
    <property type="nucleotide sequence ID" value="NZ_QMDL01000002.1"/>
</dbReference>
<comment type="caution">
    <text evidence="2">The sequence shown here is derived from an EMBL/GenBank/DDBJ whole genome shotgun (WGS) entry which is preliminary data.</text>
</comment>
<dbReference type="OrthoDB" id="7957365at2"/>
<sequence>MYRDRLIATEVHTKNAHRLKRLLLEYHDFRQLKSNHPQQEDTLKLADWQAERLKTTHQDLYRHPGYHTGLEFLLSDLYAPAGMTRRDDNVDRIFPKMVKWLPDHLLGTFSGLVELNLVTQSLDLDLAEWFHENGRDAEHITAEDWCEGYRASGQLEIRKRQLELVSITGQQMDRYVRNRSLGWLLSMTRGAAERAELADLHGFIHRGYTAFRKMDKVDVLIERLISREKRVMENVLAGHPEPFSLSGDL</sequence>
<dbReference type="AlphaFoldDB" id="A0A3M2RH57"/>
<dbReference type="Pfam" id="PF26621">
    <property type="entry name" value="DUF8198"/>
    <property type="match status" value="1"/>
</dbReference>
<proteinExistence type="predicted"/>
<protein>
    <recommendedName>
        <fullName evidence="1">DUF8198 domain-containing protein</fullName>
    </recommendedName>
</protein>
<dbReference type="NCBIfam" id="NF047641">
    <property type="entry name" value="FFLEE_fam"/>
    <property type="match status" value="1"/>
</dbReference>
<organism evidence="2 3">
    <name type="scientific">Marinobacter litoralis</name>
    <dbReference type="NCBI Taxonomy" id="187981"/>
    <lineage>
        <taxon>Bacteria</taxon>
        <taxon>Pseudomonadati</taxon>
        <taxon>Pseudomonadota</taxon>
        <taxon>Gammaproteobacteria</taxon>
        <taxon>Pseudomonadales</taxon>
        <taxon>Marinobacteraceae</taxon>
        <taxon>Marinobacter</taxon>
    </lineage>
</organism>
<evidence type="ECO:0000259" key="1">
    <source>
        <dbReference type="Pfam" id="PF26621"/>
    </source>
</evidence>